<dbReference type="PANTHER" id="PTHR13847:SF185">
    <property type="entry name" value="FAD DEPENDENT OXIDOREDUCTASE SUPERFAMILY (AFU_ORTHOLOGUE AFUA_3G02360)"/>
    <property type="match status" value="1"/>
</dbReference>
<evidence type="ECO:0000313" key="2">
    <source>
        <dbReference type="EMBL" id="KAF2843443.1"/>
    </source>
</evidence>
<dbReference type="Gene3D" id="3.50.50.60">
    <property type="entry name" value="FAD/NAD(P)-binding domain"/>
    <property type="match status" value="1"/>
</dbReference>
<feature type="domain" description="FAD dependent oxidoreductase" evidence="1">
    <location>
        <begin position="6"/>
        <end position="396"/>
    </location>
</feature>
<dbReference type="Pfam" id="PF01266">
    <property type="entry name" value="DAO"/>
    <property type="match status" value="1"/>
</dbReference>
<dbReference type="InterPro" id="IPR006076">
    <property type="entry name" value="FAD-dep_OxRdtase"/>
</dbReference>
<dbReference type="GO" id="GO:0005829">
    <property type="term" value="C:cytosol"/>
    <property type="evidence" value="ECO:0007669"/>
    <property type="project" value="GOC"/>
</dbReference>
<dbReference type="OrthoDB" id="498204at2759"/>
<dbReference type="InterPro" id="IPR036188">
    <property type="entry name" value="FAD/NAD-bd_sf"/>
</dbReference>
<dbReference type="EMBL" id="MU006089">
    <property type="protein sequence ID" value="KAF2843443.1"/>
    <property type="molecule type" value="Genomic_DNA"/>
</dbReference>
<dbReference type="SUPFAM" id="SSF51971">
    <property type="entry name" value="Nucleotide-binding domain"/>
    <property type="match status" value="1"/>
</dbReference>
<sequence length="412" mass="43860">MSGTTVILGAGIIGCSTAFYLSESKTIQPQNIHLVDPLPDLFQCASGLAAGFLAADWFAPSVSSLGALSFRLHKELAEKHGGREKWGYCRSTGTSLSQETDVAGHRGDDWLRAEPTRTLPESGHEQQSGKGPVWLTKRKGSSIEVISGHDSTGQIDPLRLCRFLLKHCKDRGVQVHHPAKAISVLKDSKNQLASIRIVRDDGSEADIPCARILIASGAWSPKVFSTLFPLSPVRLPLTSLAGHSLVLRSPRWSAAHEDTGCHAVFATDTLGFSPEIFSRTGGEIYVAGLNNASLELPELSSDAKINEDAIAQLKDVGKRMLGLEDGTDDLEVLREGLCFRPVTPSGRPILSRIPDSKLGNGFSTAGAGKGGIFLAAGHGPWGISQCLGTGKVMAEMLEGLPTSADIDGLVLR</sequence>
<dbReference type="GO" id="GO:0005770">
    <property type="term" value="C:late endosome"/>
    <property type="evidence" value="ECO:0007669"/>
    <property type="project" value="TreeGrafter"/>
</dbReference>
<accession>A0A9P4SIS1</accession>
<name>A0A9P4SIS1_9PEZI</name>
<comment type="caution">
    <text evidence="2">The sequence shown here is derived from an EMBL/GenBank/DDBJ whole genome shotgun (WGS) entry which is preliminary data.</text>
</comment>
<dbReference type="Gene3D" id="3.30.9.10">
    <property type="entry name" value="D-Amino Acid Oxidase, subunit A, domain 2"/>
    <property type="match status" value="1"/>
</dbReference>
<reference evidence="2" key="1">
    <citation type="journal article" date="2020" name="Stud. Mycol.">
        <title>101 Dothideomycetes genomes: a test case for predicting lifestyles and emergence of pathogens.</title>
        <authorList>
            <person name="Haridas S."/>
            <person name="Albert R."/>
            <person name="Binder M."/>
            <person name="Bloem J."/>
            <person name="Labutti K."/>
            <person name="Salamov A."/>
            <person name="Andreopoulos B."/>
            <person name="Baker S."/>
            <person name="Barry K."/>
            <person name="Bills G."/>
            <person name="Bluhm B."/>
            <person name="Cannon C."/>
            <person name="Castanera R."/>
            <person name="Culley D."/>
            <person name="Daum C."/>
            <person name="Ezra D."/>
            <person name="Gonzalez J."/>
            <person name="Henrissat B."/>
            <person name="Kuo A."/>
            <person name="Liang C."/>
            <person name="Lipzen A."/>
            <person name="Lutzoni F."/>
            <person name="Magnuson J."/>
            <person name="Mondo S."/>
            <person name="Nolan M."/>
            <person name="Ohm R."/>
            <person name="Pangilinan J."/>
            <person name="Park H.-J."/>
            <person name="Ramirez L."/>
            <person name="Alfaro M."/>
            <person name="Sun H."/>
            <person name="Tritt A."/>
            <person name="Yoshinaga Y."/>
            <person name="Zwiers L.-H."/>
            <person name="Turgeon B."/>
            <person name="Goodwin S."/>
            <person name="Spatafora J."/>
            <person name="Crous P."/>
            <person name="Grigoriev I."/>
        </authorList>
    </citation>
    <scope>NUCLEOTIDE SEQUENCE</scope>
    <source>
        <strain evidence="2">CBS 101060</strain>
    </source>
</reference>
<dbReference type="PANTHER" id="PTHR13847">
    <property type="entry name" value="SARCOSINE DEHYDROGENASE-RELATED"/>
    <property type="match status" value="1"/>
</dbReference>
<organism evidence="2 3">
    <name type="scientific">Patellaria atrata CBS 101060</name>
    <dbReference type="NCBI Taxonomy" id="1346257"/>
    <lineage>
        <taxon>Eukaryota</taxon>
        <taxon>Fungi</taxon>
        <taxon>Dikarya</taxon>
        <taxon>Ascomycota</taxon>
        <taxon>Pezizomycotina</taxon>
        <taxon>Dothideomycetes</taxon>
        <taxon>Dothideomycetes incertae sedis</taxon>
        <taxon>Patellariales</taxon>
        <taxon>Patellariaceae</taxon>
        <taxon>Patellaria</taxon>
    </lineage>
</organism>
<proteinExistence type="predicted"/>
<dbReference type="AlphaFoldDB" id="A0A9P4SIS1"/>
<protein>
    <submittedName>
        <fullName evidence="2">FAD dependent oxidoreductase-like protein superfamily</fullName>
    </submittedName>
</protein>
<dbReference type="Proteomes" id="UP000799429">
    <property type="component" value="Unassembled WGS sequence"/>
</dbReference>
<evidence type="ECO:0000259" key="1">
    <source>
        <dbReference type="Pfam" id="PF01266"/>
    </source>
</evidence>
<keyword evidence="3" id="KW-1185">Reference proteome</keyword>
<gene>
    <name evidence="2" type="ORF">M501DRAFT_1021756</name>
</gene>
<evidence type="ECO:0000313" key="3">
    <source>
        <dbReference type="Proteomes" id="UP000799429"/>
    </source>
</evidence>
<dbReference type="GO" id="GO:0042147">
    <property type="term" value="P:retrograde transport, endosome to Golgi"/>
    <property type="evidence" value="ECO:0007669"/>
    <property type="project" value="TreeGrafter"/>
</dbReference>